<evidence type="ECO:0008006" key="3">
    <source>
        <dbReference type="Google" id="ProtNLM"/>
    </source>
</evidence>
<comment type="caution">
    <text evidence="1">The sequence shown here is derived from an EMBL/GenBank/DDBJ whole genome shotgun (WGS) entry which is preliminary data.</text>
</comment>
<dbReference type="EMBL" id="JAOZYB010000011">
    <property type="protein sequence ID" value="MEB3959274.1"/>
    <property type="molecule type" value="Genomic_DNA"/>
</dbReference>
<keyword evidence="2" id="KW-1185">Reference proteome</keyword>
<sequence length="350" mass="38675">MNNFCTPTSRRSAEKQEAWMRLGERHKEAAQFPTPDAAQSPTLEAAKSSTLDAALRTGPFHLALRAAIAARRLPLHRVQHHLSRQGIKVGVTSLSYWQQGARRPQRPESMRAVRALEEILELPEESLIRLLGPTANTAARQRPARSYRSLVEASGVLARLLGELESPLDGGLHTVGQHERVRIGPRRELLGRDSQHIVRAHRDGVDRYVAVHHGDPGCAPGDVAVHALENCRTGRVRWDGGTGVLVAELLFDARLRTGDTHLFRYGFEDGTAGASTEYVRGFDFAGGQYALQVRFTDDALPVRCHRFAQQSTAAPRAGRQELALSGHHRSVHLVEPQVRAGLLGIGWDWE</sequence>
<accession>A0ABU6C3M7</accession>
<dbReference type="Proteomes" id="UP001352223">
    <property type="component" value="Unassembled WGS sequence"/>
</dbReference>
<dbReference type="RefSeq" id="WP_324766258.1">
    <property type="nucleotide sequence ID" value="NZ_BAAATS010000001.1"/>
</dbReference>
<name>A0ABU6C3M7_9ACTN</name>
<proteinExistence type="predicted"/>
<gene>
    <name evidence="1" type="ORF">OKJ48_03265</name>
</gene>
<reference evidence="1 2" key="1">
    <citation type="submission" date="2022-10" db="EMBL/GenBank/DDBJ databases">
        <authorList>
            <person name="Xie J."/>
            <person name="Shen N."/>
        </authorList>
    </citation>
    <scope>NUCLEOTIDE SEQUENCE [LARGE SCALE GENOMIC DNA]</scope>
    <source>
        <strain evidence="1 2">DSM 41681</strain>
    </source>
</reference>
<organism evidence="1 2">
    <name type="scientific">Streptomyces kunmingensis</name>
    <dbReference type="NCBI Taxonomy" id="68225"/>
    <lineage>
        <taxon>Bacteria</taxon>
        <taxon>Bacillati</taxon>
        <taxon>Actinomycetota</taxon>
        <taxon>Actinomycetes</taxon>
        <taxon>Kitasatosporales</taxon>
        <taxon>Streptomycetaceae</taxon>
        <taxon>Streptomyces</taxon>
    </lineage>
</organism>
<evidence type="ECO:0000313" key="1">
    <source>
        <dbReference type="EMBL" id="MEB3959274.1"/>
    </source>
</evidence>
<evidence type="ECO:0000313" key="2">
    <source>
        <dbReference type="Proteomes" id="UP001352223"/>
    </source>
</evidence>
<protein>
    <recommendedName>
        <fullName evidence="3">XRE family transcriptional regulator</fullName>
    </recommendedName>
</protein>